<keyword evidence="7 10" id="KW-0812">Transmembrane</keyword>
<protein>
    <recommendedName>
        <fullName evidence="4">Nicotinamide riboside transporter PnuC</fullName>
    </recommendedName>
</protein>
<comment type="similarity">
    <text evidence="3">Belongs to the nicotinamide ribonucleoside (NR) uptake permease (TC 4.B.1) family.</text>
</comment>
<dbReference type="PANTHER" id="PTHR36122:SF2">
    <property type="entry name" value="NICOTINAMIDE RIBOSIDE TRANSPORTER PNUC"/>
    <property type="match status" value="1"/>
</dbReference>
<accession>A0ABV6BIG9</accession>
<proteinExistence type="inferred from homology"/>
<evidence type="ECO:0000313" key="12">
    <source>
        <dbReference type="Proteomes" id="UP001589813"/>
    </source>
</evidence>
<keyword evidence="9 10" id="KW-0472">Membrane</keyword>
<evidence type="ECO:0000256" key="2">
    <source>
        <dbReference type="ARBA" id="ARBA00004651"/>
    </source>
</evidence>
<reference evidence="11 12" key="1">
    <citation type="submission" date="2024-09" db="EMBL/GenBank/DDBJ databases">
        <authorList>
            <person name="Sun Q."/>
            <person name="Mori K."/>
        </authorList>
    </citation>
    <scope>NUCLEOTIDE SEQUENCE [LARGE SCALE GENOMIC DNA]</scope>
    <source>
        <strain evidence="11 12">KCTC 23315</strain>
    </source>
</reference>
<feature type="transmembrane region" description="Helical" evidence="10">
    <location>
        <begin position="64"/>
        <end position="81"/>
    </location>
</feature>
<keyword evidence="6" id="KW-1003">Cell membrane</keyword>
<dbReference type="NCBIfam" id="TIGR01528">
    <property type="entry name" value="NMN_trans_PnuC"/>
    <property type="match status" value="1"/>
</dbReference>
<evidence type="ECO:0000256" key="6">
    <source>
        <dbReference type="ARBA" id="ARBA00022475"/>
    </source>
</evidence>
<evidence type="ECO:0000313" key="11">
    <source>
        <dbReference type="EMBL" id="MFC0049313.1"/>
    </source>
</evidence>
<evidence type="ECO:0000256" key="7">
    <source>
        <dbReference type="ARBA" id="ARBA00022692"/>
    </source>
</evidence>
<comment type="function">
    <text evidence="1">Required for nicotinamide riboside transport across the inner membrane.</text>
</comment>
<dbReference type="Proteomes" id="UP001589813">
    <property type="component" value="Unassembled WGS sequence"/>
</dbReference>
<keyword evidence="5" id="KW-0813">Transport</keyword>
<gene>
    <name evidence="11" type="primary">pnuC</name>
    <name evidence="11" type="ORF">ACFFJP_13530</name>
</gene>
<sequence>MTELWQQLLNQWQLQTALELIATVLALSYTVLAIRHSLWCWPAALASTVLTLQIMLSANLYTDALLQLYYAGMALYGWWNWQQLRNQSGLAQQVVEWRGSQHLRLISLTALAGLLLGYLMQQYTSTDFAWLGAQISCFAVVTTYLVAKKVVSNWLYWIVIDAASIYMYLQKDLYFFSALFVIYTLTAASGYFAWRSNYRQQQLNNASGICASG</sequence>
<keyword evidence="12" id="KW-1185">Reference proteome</keyword>
<dbReference type="PANTHER" id="PTHR36122">
    <property type="entry name" value="NICOTINAMIDE RIBOSIDE TRANSPORTER PNUC"/>
    <property type="match status" value="1"/>
</dbReference>
<feature type="transmembrane region" description="Helical" evidence="10">
    <location>
        <begin position="154"/>
        <end position="169"/>
    </location>
</feature>
<evidence type="ECO:0000256" key="1">
    <source>
        <dbReference type="ARBA" id="ARBA00002672"/>
    </source>
</evidence>
<feature type="transmembrane region" description="Helical" evidence="10">
    <location>
        <begin position="12"/>
        <end position="32"/>
    </location>
</feature>
<keyword evidence="8 10" id="KW-1133">Transmembrane helix</keyword>
<evidence type="ECO:0000256" key="4">
    <source>
        <dbReference type="ARBA" id="ARBA00017522"/>
    </source>
</evidence>
<dbReference type="RefSeq" id="WP_377244908.1">
    <property type="nucleotide sequence ID" value="NZ_JBHLXP010000003.1"/>
</dbReference>
<evidence type="ECO:0000256" key="3">
    <source>
        <dbReference type="ARBA" id="ARBA00006669"/>
    </source>
</evidence>
<feature type="transmembrane region" description="Helical" evidence="10">
    <location>
        <begin position="175"/>
        <end position="194"/>
    </location>
</feature>
<comment type="caution">
    <text evidence="11">The sequence shown here is derived from an EMBL/GenBank/DDBJ whole genome shotgun (WGS) entry which is preliminary data.</text>
</comment>
<name>A0ABV6BIG9_9GAMM</name>
<comment type="subcellular location">
    <subcellularLocation>
        <location evidence="2">Cell membrane</location>
        <topology evidence="2">Multi-pass membrane protein</topology>
    </subcellularLocation>
</comment>
<dbReference type="EMBL" id="JBHLXP010000003">
    <property type="protein sequence ID" value="MFC0049313.1"/>
    <property type="molecule type" value="Genomic_DNA"/>
</dbReference>
<evidence type="ECO:0000256" key="5">
    <source>
        <dbReference type="ARBA" id="ARBA00022448"/>
    </source>
</evidence>
<evidence type="ECO:0000256" key="8">
    <source>
        <dbReference type="ARBA" id="ARBA00022989"/>
    </source>
</evidence>
<feature type="transmembrane region" description="Helical" evidence="10">
    <location>
        <begin position="102"/>
        <end position="122"/>
    </location>
</feature>
<feature type="transmembrane region" description="Helical" evidence="10">
    <location>
        <begin position="128"/>
        <end position="147"/>
    </location>
</feature>
<organism evidence="11 12">
    <name type="scientific">Rheinheimera tilapiae</name>
    <dbReference type="NCBI Taxonomy" id="875043"/>
    <lineage>
        <taxon>Bacteria</taxon>
        <taxon>Pseudomonadati</taxon>
        <taxon>Pseudomonadota</taxon>
        <taxon>Gammaproteobacteria</taxon>
        <taxon>Chromatiales</taxon>
        <taxon>Chromatiaceae</taxon>
        <taxon>Rheinheimera</taxon>
    </lineage>
</organism>
<dbReference type="InterPro" id="IPR006419">
    <property type="entry name" value="NMN_transpt_PnuC"/>
</dbReference>
<evidence type="ECO:0000256" key="10">
    <source>
        <dbReference type="SAM" id="Phobius"/>
    </source>
</evidence>
<evidence type="ECO:0000256" key="9">
    <source>
        <dbReference type="ARBA" id="ARBA00023136"/>
    </source>
</evidence>
<dbReference type="Pfam" id="PF04973">
    <property type="entry name" value="NMN_transporter"/>
    <property type="match status" value="1"/>
</dbReference>